<gene>
    <name evidence="1" type="ORF">IPP15_17875</name>
</gene>
<dbReference type="Proteomes" id="UP000808337">
    <property type="component" value="Unassembled WGS sequence"/>
</dbReference>
<dbReference type="AlphaFoldDB" id="A0A9D7SVT7"/>
<proteinExistence type="predicted"/>
<evidence type="ECO:0000313" key="2">
    <source>
        <dbReference type="Proteomes" id="UP000808337"/>
    </source>
</evidence>
<comment type="caution">
    <text evidence="1">The sequence shown here is derived from an EMBL/GenBank/DDBJ whole genome shotgun (WGS) entry which is preliminary data.</text>
</comment>
<organism evidence="1 2">
    <name type="scientific">Candidatus Opimibacter skivensis</name>
    <dbReference type="NCBI Taxonomy" id="2982028"/>
    <lineage>
        <taxon>Bacteria</taxon>
        <taxon>Pseudomonadati</taxon>
        <taxon>Bacteroidota</taxon>
        <taxon>Saprospiria</taxon>
        <taxon>Saprospirales</taxon>
        <taxon>Saprospiraceae</taxon>
        <taxon>Candidatus Opimibacter</taxon>
    </lineage>
</organism>
<protein>
    <submittedName>
        <fullName evidence="1">Uncharacterized protein</fullName>
    </submittedName>
</protein>
<name>A0A9D7SVT7_9BACT</name>
<dbReference type="EMBL" id="JADKGY010000029">
    <property type="protein sequence ID" value="MBK9984210.1"/>
    <property type="molecule type" value="Genomic_DNA"/>
</dbReference>
<accession>A0A9D7SVT7</accession>
<evidence type="ECO:0000313" key="1">
    <source>
        <dbReference type="EMBL" id="MBK9984210.1"/>
    </source>
</evidence>
<sequence>MARYKIDQRIDEFEACASALEWSYKKDDDWGMIKWLLDFKLFRQGHRQKITPLIIHETDDLGFTCSFDYCYTISSNNSSHTYRQTVYFRYSKALALPHFVMVPEKWYHRIGTYFGMQDINFVQYPTFSKNYLLRGEDEDYIRYHFDNPDMVRYFDSQGFYSMEGMNYLMILYVHNVVMPRQQILQLVNIGNTLHNFFAGKTPGIDLPEYKYPI</sequence>
<reference evidence="1 2" key="1">
    <citation type="submission" date="2020-10" db="EMBL/GenBank/DDBJ databases">
        <title>Connecting structure to function with the recovery of over 1000 high-quality activated sludge metagenome-assembled genomes encoding full-length rRNA genes using long-read sequencing.</title>
        <authorList>
            <person name="Singleton C.M."/>
            <person name="Petriglieri F."/>
            <person name="Kristensen J.M."/>
            <person name="Kirkegaard R.H."/>
            <person name="Michaelsen T.Y."/>
            <person name="Andersen M.H."/>
            <person name="Karst S.M."/>
            <person name="Dueholm M.S."/>
            <person name="Nielsen P.H."/>
            <person name="Albertsen M."/>
        </authorList>
    </citation>
    <scope>NUCLEOTIDE SEQUENCE [LARGE SCALE GENOMIC DNA]</scope>
    <source>
        <strain evidence="1">Ribe_18-Q3-R11-54_MAXAC.273</strain>
    </source>
</reference>